<evidence type="ECO:0000313" key="3">
    <source>
        <dbReference type="Proteomes" id="UP000244571"/>
    </source>
</evidence>
<name>A0A2R4XI42_9BURK</name>
<sequence>MNRFSGQRVRARGKSVQYRGISLAGQALAVRTAPNLYPHVRREDALQGRQRILLLHPSQFTGDKKMRVGFIGLGAMGLPMCTSLARSFEQVLAYDASDAARTRARDRGVYVVPLIDHLQDLDVLITMLPDGGVVRDCLLGTDGARAPVEHMLRKGGVVVDMSSSSPVDSQCMATDLRSSTPNAIFPGFSPAEVF</sequence>
<dbReference type="PANTHER" id="PTHR43060:SF15">
    <property type="entry name" value="3-HYDROXYISOBUTYRATE DEHYDROGENASE-LIKE 1, MITOCHONDRIAL-RELATED"/>
    <property type="match status" value="1"/>
</dbReference>
<proteinExistence type="predicted"/>
<accession>A0A2R4XI42</accession>
<gene>
    <name evidence="2" type="ORF">DBV39_06455</name>
</gene>
<dbReference type="Proteomes" id="UP000244571">
    <property type="component" value="Chromosome"/>
</dbReference>
<organism evidence="2 3">
    <name type="scientific">Orrella marina</name>
    <dbReference type="NCBI Taxonomy" id="2163011"/>
    <lineage>
        <taxon>Bacteria</taxon>
        <taxon>Pseudomonadati</taxon>
        <taxon>Pseudomonadota</taxon>
        <taxon>Betaproteobacteria</taxon>
        <taxon>Burkholderiales</taxon>
        <taxon>Alcaligenaceae</taxon>
        <taxon>Orrella</taxon>
    </lineage>
</organism>
<dbReference type="Gene3D" id="3.40.50.720">
    <property type="entry name" value="NAD(P)-binding Rossmann-like Domain"/>
    <property type="match status" value="1"/>
</dbReference>
<dbReference type="EMBL" id="CP028901">
    <property type="protein sequence ID" value="AWB33404.1"/>
    <property type="molecule type" value="Genomic_DNA"/>
</dbReference>
<dbReference type="AlphaFoldDB" id="A0A2R4XI42"/>
<reference evidence="2 3" key="1">
    <citation type="submission" date="2018-04" db="EMBL/GenBank/DDBJ databases">
        <title>Bordetella sp. HZ20 isolated from seawater.</title>
        <authorList>
            <person name="Sun C."/>
        </authorList>
    </citation>
    <scope>NUCLEOTIDE SEQUENCE [LARGE SCALE GENOMIC DNA]</scope>
    <source>
        <strain evidence="2 3">HZ20</strain>
    </source>
</reference>
<protein>
    <recommendedName>
        <fullName evidence="1">6-phosphogluconate dehydrogenase NADP-binding domain-containing protein</fullName>
    </recommendedName>
</protein>
<dbReference type="PANTHER" id="PTHR43060">
    <property type="entry name" value="3-HYDROXYISOBUTYRATE DEHYDROGENASE-LIKE 1, MITOCHONDRIAL-RELATED"/>
    <property type="match status" value="1"/>
</dbReference>
<evidence type="ECO:0000313" key="2">
    <source>
        <dbReference type="EMBL" id="AWB33404.1"/>
    </source>
</evidence>
<feature type="domain" description="6-phosphogluconate dehydrogenase NADP-binding" evidence="1">
    <location>
        <begin position="67"/>
        <end position="180"/>
    </location>
</feature>
<evidence type="ECO:0000259" key="1">
    <source>
        <dbReference type="Pfam" id="PF03446"/>
    </source>
</evidence>
<dbReference type="InterPro" id="IPR036291">
    <property type="entry name" value="NAD(P)-bd_dom_sf"/>
</dbReference>
<dbReference type="GO" id="GO:0050661">
    <property type="term" value="F:NADP binding"/>
    <property type="evidence" value="ECO:0007669"/>
    <property type="project" value="InterPro"/>
</dbReference>
<dbReference type="Pfam" id="PF03446">
    <property type="entry name" value="NAD_binding_2"/>
    <property type="match status" value="1"/>
</dbReference>
<dbReference type="SUPFAM" id="SSF51735">
    <property type="entry name" value="NAD(P)-binding Rossmann-fold domains"/>
    <property type="match status" value="1"/>
</dbReference>
<dbReference type="InterPro" id="IPR006115">
    <property type="entry name" value="6PGDH_NADP-bd"/>
</dbReference>
<keyword evidence="3" id="KW-1185">Reference proteome</keyword>
<dbReference type="KEGG" id="boz:DBV39_06455"/>